<feature type="DNA-binding region" description="OmpR/PhoB-type" evidence="2">
    <location>
        <begin position="128"/>
        <end position="226"/>
    </location>
</feature>
<dbReference type="PROSITE" id="PS51755">
    <property type="entry name" value="OMPR_PHOB"/>
    <property type="match status" value="1"/>
</dbReference>
<dbReference type="Gene3D" id="3.40.50.2300">
    <property type="match status" value="1"/>
</dbReference>
<organism evidence="4">
    <name type="scientific">uncultured Sulfurovum sp</name>
    <dbReference type="NCBI Taxonomy" id="269237"/>
    <lineage>
        <taxon>Bacteria</taxon>
        <taxon>Pseudomonadati</taxon>
        <taxon>Campylobacterota</taxon>
        <taxon>Epsilonproteobacteria</taxon>
        <taxon>Campylobacterales</taxon>
        <taxon>Sulfurovaceae</taxon>
        <taxon>Sulfurovum</taxon>
        <taxon>environmental samples</taxon>
    </lineage>
</organism>
<sequence length="227" mass="26771">MYKIKTLKLNKLVFSGDKAEVLKIKPYFKEIIYLKYNHEILTFTSNEPKIIFFNCDEKDYSCIQTIQTLRQQDRKSLIIIMSKQKNENIFLEGLSLHLSGFLQKPFKKSNIEQVLKNIVQDLAYLNNDEGIQLADGYSFNLKQLTLFDQHYNVIKLTKNETKLMEILAKKKNTYVPSEVIEHNIWEEESLEQDCNKRLKHLIYCLRKKLPTESLVNSYSLGYKFVAN</sequence>
<dbReference type="Gene3D" id="1.10.10.10">
    <property type="entry name" value="Winged helix-like DNA-binding domain superfamily/Winged helix DNA-binding domain"/>
    <property type="match status" value="1"/>
</dbReference>
<dbReference type="EMBL" id="CACVAR010000039">
    <property type="protein sequence ID" value="CAA6799319.1"/>
    <property type="molecule type" value="Genomic_DNA"/>
</dbReference>
<dbReference type="InterPro" id="IPR036388">
    <property type="entry name" value="WH-like_DNA-bd_sf"/>
</dbReference>
<dbReference type="GO" id="GO:0006355">
    <property type="term" value="P:regulation of DNA-templated transcription"/>
    <property type="evidence" value="ECO:0007669"/>
    <property type="project" value="InterPro"/>
</dbReference>
<reference evidence="4" key="1">
    <citation type="submission" date="2020-01" db="EMBL/GenBank/DDBJ databases">
        <authorList>
            <person name="Meier V. D."/>
            <person name="Meier V D."/>
        </authorList>
    </citation>
    <scope>NUCLEOTIDE SEQUENCE</scope>
    <source>
        <strain evidence="4">HLG_WM_MAG_03</strain>
    </source>
</reference>
<name>A0A6S6S346_9BACT</name>
<keyword evidence="1 2" id="KW-0238">DNA-binding</keyword>
<protein>
    <submittedName>
        <fullName evidence="4">Two-component response regulator</fullName>
    </submittedName>
</protein>
<dbReference type="SUPFAM" id="SSF52172">
    <property type="entry name" value="CheY-like"/>
    <property type="match status" value="1"/>
</dbReference>
<dbReference type="InterPro" id="IPR016032">
    <property type="entry name" value="Sig_transdc_resp-reg_C-effctor"/>
</dbReference>
<dbReference type="InterPro" id="IPR011006">
    <property type="entry name" value="CheY-like_superfamily"/>
</dbReference>
<evidence type="ECO:0000259" key="3">
    <source>
        <dbReference type="PROSITE" id="PS51755"/>
    </source>
</evidence>
<dbReference type="Pfam" id="PF00486">
    <property type="entry name" value="Trans_reg_C"/>
    <property type="match status" value="1"/>
</dbReference>
<accession>A0A6S6S346</accession>
<dbReference type="GO" id="GO:0000160">
    <property type="term" value="P:phosphorelay signal transduction system"/>
    <property type="evidence" value="ECO:0007669"/>
    <property type="project" value="InterPro"/>
</dbReference>
<dbReference type="GO" id="GO:0003677">
    <property type="term" value="F:DNA binding"/>
    <property type="evidence" value="ECO:0007669"/>
    <property type="project" value="UniProtKB-UniRule"/>
</dbReference>
<gene>
    <name evidence="4" type="ORF">HELGO_WM30493</name>
</gene>
<dbReference type="SUPFAM" id="SSF46894">
    <property type="entry name" value="C-terminal effector domain of the bipartite response regulators"/>
    <property type="match status" value="1"/>
</dbReference>
<feature type="domain" description="OmpR/PhoB-type" evidence="3">
    <location>
        <begin position="128"/>
        <end position="226"/>
    </location>
</feature>
<proteinExistence type="predicted"/>
<evidence type="ECO:0000256" key="1">
    <source>
        <dbReference type="ARBA" id="ARBA00023125"/>
    </source>
</evidence>
<evidence type="ECO:0000256" key="2">
    <source>
        <dbReference type="PROSITE-ProRule" id="PRU01091"/>
    </source>
</evidence>
<evidence type="ECO:0000313" key="4">
    <source>
        <dbReference type="EMBL" id="CAA6799319.1"/>
    </source>
</evidence>
<dbReference type="AlphaFoldDB" id="A0A6S6S346"/>
<dbReference type="InterPro" id="IPR001867">
    <property type="entry name" value="OmpR/PhoB-type_DNA-bd"/>
</dbReference>